<dbReference type="EMBL" id="KQ423260">
    <property type="protein sequence ID" value="KOF73175.1"/>
    <property type="molecule type" value="Genomic_DNA"/>
</dbReference>
<sequence length="97" mass="11752">MCLPSQTTLFCSCGKSFFAKFAKRQQKNTNFQFICFGNIYPPCYLTIFSHITIENLFLLVYFLDYEEVKENKQILWEIWHKQIEFSNFLLLKQKKFK</sequence>
<name>A0A0L8G9E6_OCTBM</name>
<gene>
    <name evidence="1" type="ORF">OCBIM_22038286mg</name>
</gene>
<evidence type="ECO:0000313" key="1">
    <source>
        <dbReference type="EMBL" id="KOF73175.1"/>
    </source>
</evidence>
<reference evidence="1" key="1">
    <citation type="submission" date="2015-07" db="EMBL/GenBank/DDBJ databases">
        <title>MeaNS - Measles Nucleotide Surveillance Program.</title>
        <authorList>
            <person name="Tran T."/>
            <person name="Druce J."/>
        </authorList>
    </citation>
    <scope>NUCLEOTIDE SEQUENCE</scope>
    <source>
        <strain evidence="1">UCB-OBI-ISO-001</strain>
        <tissue evidence="1">Gonad</tissue>
    </source>
</reference>
<dbReference type="AlphaFoldDB" id="A0A0L8G9E6"/>
<proteinExistence type="predicted"/>
<protein>
    <submittedName>
        <fullName evidence="1">Uncharacterized protein</fullName>
    </submittedName>
</protein>
<organism evidence="1">
    <name type="scientific">Octopus bimaculoides</name>
    <name type="common">California two-spotted octopus</name>
    <dbReference type="NCBI Taxonomy" id="37653"/>
    <lineage>
        <taxon>Eukaryota</taxon>
        <taxon>Metazoa</taxon>
        <taxon>Spiralia</taxon>
        <taxon>Lophotrochozoa</taxon>
        <taxon>Mollusca</taxon>
        <taxon>Cephalopoda</taxon>
        <taxon>Coleoidea</taxon>
        <taxon>Octopodiformes</taxon>
        <taxon>Octopoda</taxon>
        <taxon>Incirrata</taxon>
        <taxon>Octopodidae</taxon>
        <taxon>Octopus</taxon>
    </lineage>
</organism>
<accession>A0A0L8G9E6</accession>